<comment type="similarity">
    <text evidence="1">Belongs to the CapA family.</text>
</comment>
<dbReference type="EMBL" id="JBIRWE010000008">
    <property type="protein sequence ID" value="MFI1966319.1"/>
    <property type="molecule type" value="Genomic_DNA"/>
</dbReference>
<dbReference type="SMART" id="SM00854">
    <property type="entry name" value="PGA_cap"/>
    <property type="match status" value="1"/>
</dbReference>
<dbReference type="InterPro" id="IPR029052">
    <property type="entry name" value="Metallo-depent_PP-like"/>
</dbReference>
<dbReference type="RefSeq" id="WP_055471447.1">
    <property type="nucleotide sequence ID" value="NZ_JBIRWE010000008.1"/>
</dbReference>
<proteinExistence type="inferred from homology"/>
<dbReference type="Proteomes" id="UP001611548">
    <property type="component" value="Unassembled WGS sequence"/>
</dbReference>
<dbReference type="InterPro" id="IPR019079">
    <property type="entry name" value="Capsule_synth_CapA"/>
</dbReference>
<comment type="caution">
    <text evidence="4">The sequence shown here is derived from an EMBL/GenBank/DDBJ whole genome shotgun (WGS) entry which is preliminary data.</text>
</comment>
<reference evidence="4 5" key="1">
    <citation type="submission" date="2024-10" db="EMBL/GenBank/DDBJ databases">
        <title>The Natural Products Discovery Center: Release of the First 8490 Sequenced Strains for Exploring Actinobacteria Biosynthetic Diversity.</title>
        <authorList>
            <person name="Kalkreuter E."/>
            <person name="Kautsar S.A."/>
            <person name="Yang D."/>
            <person name="Bader C.D."/>
            <person name="Teijaro C.N."/>
            <person name="Fluegel L."/>
            <person name="Davis C.M."/>
            <person name="Simpson J.R."/>
            <person name="Lauterbach L."/>
            <person name="Steele A.D."/>
            <person name="Gui C."/>
            <person name="Meng S."/>
            <person name="Li G."/>
            <person name="Viehrig K."/>
            <person name="Ye F."/>
            <person name="Su P."/>
            <person name="Kiefer A.F."/>
            <person name="Nichols A."/>
            <person name="Cepeda A.J."/>
            <person name="Yan W."/>
            <person name="Fan B."/>
            <person name="Jiang Y."/>
            <person name="Adhikari A."/>
            <person name="Zheng C.-J."/>
            <person name="Schuster L."/>
            <person name="Cowan T.M."/>
            <person name="Smanski M.J."/>
            <person name="Chevrette M.G."/>
            <person name="De Carvalho L.P.S."/>
            <person name="Shen B."/>
        </authorList>
    </citation>
    <scope>NUCLEOTIDE SEQUENCE [LARGE SCALE GENOMIC DNA]</scope>
    <source>
        <strain evidence="4 5">NPDC020327</strain>
    </source>
</reference>
<evidence type="ECO:0000259" key="3">
    <source>
        <dbReference type="SMART" id="SM00854"/>
    </source>
</evidence>
<organism evidence="4 5">
    <name type="scientific">Streptomyces pathocidini</name>
    <dbReference type="NCBI Taxonomy" id="1650571"/>
    <lineage>
        <taxon>Bacteria</taxon>
        <taxon>Bacillati</taxon>
        <taxon>Actinomycetota</taxon>
        <taxon>Actinomycetes</taxon>
        <taxon>Kitasatosporales</taxon>
        <taxon>Streptomycetaceae</taxon>
        <taxon>Streptomyces</taxon>
    </lineage>
</organism>
<dbReference type="Pfam" id="PF09587">
    <property type="entry name" value="PGA_cap"/>
    <property type="match status" value="1"/>
</dbReference>
<sequence length="369" mass="38431">MSAIAPGTTGTGATAPRATGTGVTGTRATAPGVTGADVTGARAPGATGTRATAPGAPGPGRYDFSRILSGVKPVVDGADLAICHMETPYGPPEGPFTGYPAFQSPPDVARGLRATGYDSCSTASNHTLDAGPEGIRRTLDALDAAGVRHAGSARSAAEARTPARLRAGGAEVAHLSYTYGTNGIPLPEGKPWAVNLLDPGRVVADARAARRAGADVVLVSLHWGTEWQQEPDRQQLDFARRLTAARTGGKPDIDLLIGTHNHVPQPYEKVNGTWVVYGLGDQVASFVPEKYRGNEGSMARFTFAPAPKGDRWTVSAAEFLAGHSDLGPPFRVVTATAGRFPDVRERVRKAVLSRGAAQDGLKEMRQPEG</sequence>
<protein>
    <submittedName>
        <fullName evidence="4">CapA family protein</fullName>
    </submittedName>
</protein>
<evidence type="ECO:0000313" key="5">
    <source>
        <dbReference type="Proteomes" id="UP001611548"/>
    </source>
</evidence>
<evidence type="ECO:0000313" key="4">
    <source>
        <dbReference type="EMBL" id="MFI1966319.1"/>
    </source>
</evidence>
<feature type="region of interest" description="Disordered" evidence="2">
    <location>
        <begin position="1"/>
        <end position="58"/>
    </location>
</feature>
<accession>A0ABW7UUP1</accession>
<dbReference type="PANTHER" id="PTHR33393:SF13">
    <property type="entry name" value="PGA BIOSYNTHESIS PROTEIN CAPA"/>
    <property type="match status" value="1"/>
</dbReference>
<dbReference type="PANTHER" id="PTHR33393">
    <property type="entry name" value="POLYGLUTAMINE SYNTHESIS ACCESSORY PROTEIN RV0574C-RELATED"/>
    <property type="match status" value="1"/>
</dbReference>
<name>A0ABW7UUP1_9ACTN</name>
<keyword evidence="5" id="KW-1185">Reference proteome</keyword>
<evidence type="ECO:0000256" key="1">
    <source>
        <dbReference type="ARBA" id="ARBA00005662"/>
    </source>
</evidence>
<gene>
    <name evidence="4" type="ORF">ACH429_19795</name>
</gene>
<dbReference type="Gene3D" id="3.60.21.10">
    <property type="match status" value="1"/>
</dbReference>
<feature type="domain" description="Capsule synthesis protein CapA" evidence="3">
    <location>
        <begin position="37"/>
        <end position="286"/>
    </location>
</feature>
<dbReference type="SUPFAM" id="SSF56300">
    <property type="entry name" value="Metallo-dependent phosphatases"/>
    <property type="match status" value="1"/>
</dbReference>
<evidence type="ECO:0000256" key="2">
    <source>
        <dbReference type="SAM" id="MobiDB-lite"/>
    </source>
</evidence>
<dbReference type="InterPro" id="IPR052169">
    <property type="entry name" value="CW_Biosynth-Accessory"/>
</dbReference>
<dbReference type="CDD" id="cd07381">
    <property type="entry name" value="MPP_CapA"/>
    <property type="match status" value="1"/>
</dbReference>